<dbReference type="InterPro" id="IPR027417">
    <property type="entry name" value="P-loop_NTPase"/>
</dbReference>
<dbReference type="PANTHER" id="PTHR13696">
    <property type="entry name" value="P-LOOP CONTAINING NUCLEOSIDE TRIPHOSPHATE HYDROLASE"/>
    <property type="match status" value="1"/>
</dbReference>
<dbReference type="EMBL" id="UAPQ01000007">
    <property type="protein sequence ID" value="SPT53492.1"/>
    <property type="molecule type" value="Genomic_DNA"/>
</dbReference>
<dbReference type="PANTHER" id="PTHR13696:SF52">
    <property type="entry name" value="PARA FAMILY PROTEIN CT_582"/>
    <property type="match status" value="1"/>
</dbReference>
<dbReference type="CDD" id="cd02042">
    <property type="entry name" value="ParAB_family"/>
    <property type="match status" value="1"/>
</dbReference>
<dbReference type="Gene3D" id="3.40.50.300">
    <property type="entry name" value="P-loop containing nucleotide triphosphate hydrolases"/>
    <property type="match status" value="1"/>
</dbReference>
<evidence type="ECO:0000259" key="1">
    <source>
        <dbReference type="Pfam" id="PF13614"/>
    </source>
</evidence>
<dbReference type="Proteomes" id="UP000250006">
    <property type="component" value="Unassembled WGS sequence"/>
</dbReference>
<evidence type="ECO:0000313" key="3">
    <source>
        <dbReference type="Proteomes" id="UP000250006"/>
    </source>
</evidence>
<dbReference type="Pfam" id="PF13614">
    <property type="entry name" value="AAA_31"/>
    <property type="match status" value="1"/>
</dbReference>
<name>A0ABY1VP76_9ACTO</name>
<dbReference type="RefSeq" id="WP_111836457.1">
    <property type="nucleotide sequence ID" value="NZ_UAPQ01000007.1"/>
</dbReference>
<dbReference type="InterPro" id="IPR025669">
    <property type="entry name" value="AAA_dom"/>
</dbReference>
<feature type="domain" description="AAA" evidence="1">
    <location>
        <begin position="3"/>
        <end position="184"/>
    </location>
</feature>
<keyword evidence="3" id="KW-1185">Reference proteome</keyword>
<proteinExistence type="predicted"/>
<protein>
    <submittedName>
        <fullName evidence="2">Sporulation initiation inhibitor protein soj</fullName>
    </submittedName>
</protein>
<evidence type="ECO:0000313" key="2">
    <source>
        <dbReference type="EMBL" id="SPT53492.1"/>
    </source>
</evidence>
<dbReference type="SUPFAM" id="SSF52540">
    <property type="entry name" value="P-loop containing nucleoside triphosphate hydrolases"/>
    <property type="match status" value="1"/>
</dbReference>
<comment type="caution">
    <text evidence="2">The sequence shown here is derived from an EMBL/GenBank/DDBJ whole genome shotgun (WGS) entry which is preliminary data.</text>
</comment>
<sequence length="261" mass="27889">MADIIAVANQKGGVGKTSTAINLAHRLAVAGKRVLVIDADPQANATTIMDAQLDAESRTLNDVLVAVASGQAGAGAIAAAITPAGEAWGRIDVVPSERALASREADNRPGREFTLRTALEGVEHDYDVVLIDCPPSLGSLTLACLAAATHVLVVTEPRASSVDGVDELLSTVDTVRRYYNPGLEVLGIVVNKWRADRQDRVAWMEQLRLGHDDLMLPDHLPEREVVATAATNQVPVPRREAHDYANAIDSIVELLTKEVSR</sequence>
<dbReference type="InterPro" id="IPR050678">
    <property type="entry name" value="DNA_Partitioning_ATPase"/>
</dbReference>
<organism evidence="2 3">
    <name type="scientific">Actinomyces bovis</name>
    <dbReference type="NCBI Taxonomy" id="1658"/>
    <lineage>
        <taxon>Bacteria</taxon>
        <taxon>Bacillati</taxon>
        <taxon>Actinomycetota</taxon>
        <taxon>Actinomycetes</taxon>
        <taxon>Actinomycetales</taxon>
        <taxon>Actinomycetaceae</taxon>
        <taxon>Actinomyces</taxon>
    </lineage>
</organism>
<reference evidence="2 3" key="1">
    <citation type="submission" date="2018-06" db="EMBL/GenBank/DDBJ databases">
        <authorList>
            <consortium name="Pathogen Informatics"/>
            <person name="Doyle S."/>
        </authorList>
    </citation>
    <scope>NUCLEOTIDE SEQUENCE [LARGE SCALE GENOMIC DNA]</scope>
    <source>
        <strain evidence="2 3">NCTC11535</strain>
    </source>
</reference>
<accession>A0ABY1VP76</accession>
<gene>
    <name evidence="2" type="primary">soj_2</name>
    <name evidence="2" type="ORF">NCTC11535_01156</name>
</gene>